<keyword evidence="1" id="KW-1133">Transmembrane helix</keyword>
<protein>
    <recommendedName>
        <fullName evidence="4">RDD family protein</fullName>
    </recommendedName>
</protein>
<proteinExistence type="predicted"/>
<sequence>MTRLETAREYAGRTLGPGTAKRVEAFRNGTLYVRAGAGAQFLAWLIDVMVFVFGIGVCVVALALVAKAKDLSDDAVTLLALSSFFVVPILYGLCYGNGRALGAVLTGTQLVRFRDGGRVGFKACWAMLVRTALMPLLFIAVMSSAFTTGSAAVPGSAVRICIDRAATRQLYAAGIR</sequence>
<accession>A0A7W7SS10</accession>
<keyword evidence="1" id="KW-0812">Transmembrane</keyword>
<evidence type="ECO:0008006" key="4">
    <source>
        <dbReference type="Google" id="ProtNLM"/>
    </source>
</evidence>
<reference evidence="2 3" key="1">
    <citation type="submission" date="2020-08" db="EMBL/GenBank/DDBJ databases">
        <title>Sequencing the genomes of 1000 actinobacteria strains.</title>
        <authorList>
            <person name="Klenk H.-P."/>
        </authorList>
    </citation>
    <scope>NUCLEOTIDE SEQUENCE [LARGE SCALE GENOMIC DNA]</scope>
    <source>
        <strain evidence="2 3">DSM 45886</strain>
    </source>
</reference>
<dbReference type="RefSeq" id="WP_246446598.1">
    <property type="nucleotide sequence ID" value="NZ_JACHJW010000001.1"/>
</dbReference>
<evidence type="ECO:0000313" key="3">
    <source>
        <dbReference type="Proteomes" id="UP000578819"/>
    </source>
</evidence>
<feature type="transmembrane region" description="Helical" evidence="1">
    <location>
        <begin position="78"/>
        <end position="98"/>
    </location>
</feature>
<keyword evidence="3" id="KW-1185">Reference proteome</keyword>
<evidence type="ECO:0000313" key="2">
    <source>
        <dbReference type="EMBL" id="MBB4959903.1"/>
    </source>
</evidence>
<feature type="transmembrane region" description="Helical" evidence="1">
    <location>
        <begin position="119"/>
        <end position="141"/>
    </location>
</feature>
<name>A0A7W7SS10_9ACTN</name>
<gene>
    <name evidence="2" type="ORF">FHR38_003636</name>
</gene>
<comment type="caution">
    <text evidence="2">The sequence shown here is derived from an EMBL/GenBank/DDBJ whole genome shotgun (WGS) entry which is preliminary data.</text>
</comment>
<dbReference type="EMBL" id="JACHJW010000001">
    <property type="protein sequence ID" value="MBB4959903.1"/>
    <property type="molecule type" value="Genomic_DNA"/>
</dbReference>
<organism evidence="2 3">
    <name type="scientific">Micromonospora polyrhachis</name>
    <dbReference type="NCBI Taxonomy" id="1282883"/>
    <lineage>
        <taxon>Bacteria</taxon>
        <taxon>Bacillati</taxon>
        <taxon>Actinomycetota</taxon>
        <taxon>Actinomycetes</taxon>
        <taxon>Micromonosporales</taxon>
        <taxon>Micromonosporaceae</taxon>
        <taxon>Micromonospora</taxon>
    </lineage>
</organism>
<evidence type="ECO:0000256" key="1">
    <source>
        <dbReference type="SAM" id="Phobius"/>
    </source>
</evidence>
<feature type="transmembrane region" description="Helical" evidence="1">
    <location>
        <begin position="41"/>
        <end position="66"/>
    </location>
</feature>
<dbReference type="Proteomes" id="UP000578819">
    <property type="component" value="Unassembled WGS sequence"/>
</dbReference>
<keyword evidence="1" id="KW-0472">Membrane</keyword>
<dbReference type="AlphaFoldDB" id="A0A7W7SS10"/>